<comment type="function">
    <text evidence="10">Lyase that catalyzes the covalent linking of the heme group to the cytochrome C apoprotein to produce the mature functional cytochrome.</text>
</comment>
<evidence type="ECO:0000313" key="12">
    <source>
        <dbReference type="Proteomes" id="UP000308652"/>
    </source>
</evidence>
<protein>
    <recommendedName>
        <fullName evidence="10">Holocytochrome c-type synthase</fullName>
        <ecNumber evidence="10">4.4.1.17</ecNumber>
    </recommendedName>
</protein>
<keyword evidence="8 10" id="KW-0472">Membrane</keyword>
<dbReference type="PANTHER" id="PTHR12743">
    <property type="entry name" value="CYTOCHROME C1 HEME LYASE"/>
    <property type="match status" value="1"/>
</dbReference>
<accession>A0A5C3MJX9</accession>
<dbReference type="PANTHER" id="PTHR12743:SF3">
    <property type="entry name" value="HOLOCYTOCHROME-C SYNTHASE"/>
    <property type="match status" value="1"/>
</dbReference>
<keyword evidence="6 10" id="KW-0408">Iron</keyword>
<dbReference type="OrthoDB" id="2946689at2759"/>
<evidence type="ECO:0000256" key="5">
    <source>
        <dbReference type="ARBA" id="ARBA00022792"/>
    </source>
</evidence>
<evidence type="ECO:0000256" key="1">
    <source>
        <dbReference type="ARBA" id="ARBA00004273"/>
    </source>
</evidence>
<keyword evidence="9 10" id="KW-0456">Lyase</keyword>
<comment type="subcellular location">
    <subcellularLocation>
        <location evidence="1 10">Mitochondrion inner membrane</location>
    </subcellularLocation>
</comment>
<name>A0A5C3MJX9_9AGAR</name>
<dbReference type="AlphaFoldDB" id="A0A5C3MJX9"/>
<reference evidence="11 12" key="1">
    <citation type="journal article" date="2019" name="Nat. Ecol. Evol.">
        <title>Megaphylogeny resolves global patterns of mushroom evolution.</title>
        <authorList>
            <person name="Varga T."/>
            <person name="Krizsan K."/>
            <person name="Foldi C."/>
            <person name="Dima B."/>
            <person name="Sanchez-Garcia M."/>
            <person name="Sanchez-Ramirez S."/>
            <person name="Szollosi G.J."/>
            <person name="Szarkandi J.G."/>
            <person name="Papp V."/>
            <person name="Albert L."/>
            <person name="Andreopoulos W."/>
            <person name="Angelini C."/>
            <person name="Antonin V."/>
            <person name="Barry K.W."/>
            <person name="Bougher N.L."/>
            <person name="Buchanan P."/>
            <person name="Buyck B."/>
            <person name="Bense V."/>
            <person name="Catcheside P."/>
            <person name="Chovatia M."/>
            <person name="Cooper J."/>
            <person name="Damon W."/>
            <person name="Desjardin D."/>
            <person name="Finy P."/>
            <person name="Geml J."/>
            <person name="Haridas S."/>
            <person name="Hughes K."/>
            <person name="Justo A."/>
            <person name="Karasinski D."/>
            <person name="Kautmanova I."/>
            <person name="Kiss B."/>
            <person name="Kocsube S."/>
            <person name="Kotiranta H."/>
            <person name="LaButti K.M."/>
            <person name="Lechner B.E."/>
            <person name="Liimatainen K."/>
            <person name="Lipzen A."/>
            <person name="Lukacs Z."/>
            <person name="Mihaltcheva S."/>
            <person name="Morgado L.N."/>
            <person name="Niskanen T."/>
            <person name="Noordeloos M.E."/>
            <person name="Ohm R.A."/>
            <person name="Ortiz-Santana B."/>
            <person name="Ovrebo C."/>
            <person name="Racz N."/>
            <person name="Riley R."/>
            <person name="Savchenko A."/>
            <person name="Shiryaev A."/>
            <person name="Soop K."/>
            <person name="Spirin V."/>
            <person name="Szebenyi C."/>
            <person name="Tomsovsky M."/>
            <person name="Tulloss R.E."/>
            <person name="Uehling J."/>
            <person name="Grigoriev I.V."/>
            <person name="Vagvolgyi C."/>
            <person name="Papp T."/>
            <person name="Martin F.M."/>
            <person name="Miettinen O."/>
            <person name="Hibbett D.S."/>
            <person name="Nagy L.G."/>
        </authorList>
    </citation>
    <scope>NUCLEOTIDE SEQUENCE [LARGE SCALE GENOMIC DNA]</scope>
    <source>
        <strain evidence="11 12">CBS 166.37</strain>
    </source>
</reference>
<evidence type="ECO:0000256" key="7">
    <source>
        <dbReference type="ARBA" id="ARBA00023128"/>
    </source>
</evidence>
<evidence type="ECO:0000313" key="11">
    <source>
        <dbReference type="EMBL" id="TFK44188.1"/>
    </source>
</evidence>
<evidence type="ECO:0000256" key="8">
    <source>
        <dbReference type="ARBA" id="ARBA00023136"/>
    </source>
</evidence>
<sequence>MPDLPQTKVHNQNRYLPTERTISTIPRAVNSTYGGVPEPKPADDGYDALSKWEYPSPQQFYNALVRKGWNTPEEHVEAMVLIHNRLNEDAWTEVLNWETRFGGGSAEAAKLELAEFAGIHGHVSHKAWIYQCLRRYCPSYFAFAPPFDRHDWIVRRPLTGRRIRYVIDYYSSRKTVLHEPEFHLDVRPASDNVRNICMKI</sequence>
<comment type="similarity">
    <text evidence="2 10">Belongs to the cytochrome c-type heme lyase family.</text>
</comment>
<keyword evidence="4 10" id="KW-0479">Metal-binding</keyword>
<gene>
    <name evidence="11" type="ORF">BDQ12DRAFT_620071</name>
</gene>
<dbReference type="GO" id="GO:0005743">
    <property type="term" value="C:mitochondrial inner membrane"/>
    <property type="evidence" value="ECO:0007669"/>
    <property type="project" value="UniProtKB-SubCell"/>
</dbReference>
<dbReference type="STRING" id="68775.A0A5C3MJX9"/>
<evidence type="ECO:0000256" key="6">
    <source>
        <dbReference type="ARBA" id="ARBA00023004"/>
    </source>
</evidence>
<evidence type="ECO:0000256" key="9">
    <source>
        <dbReference type="ARBA" id="ARBA00023239"/>
    </source>
</evidence>
<dbReference type="EC" id="4.4.1.17" evidence="10"/>
<dbReference type="EMBL" id="ML213590">
    <property type="protein sequence ID" value="TFK44188.1"/>
    <property type="molecule type" value="Genomic_DNA"/>
</dbReference>
<evidence type="ECO:0000256" key="2">
    <source>
        <dbReference type="ARBA" id="ARBA00007255"/>
    </source>
</evidence>
<keyword evidence="7 10" id="KW-0496">Mitochondrion</keyword>
<organism evidence="11 12">
    <name type="scientific">Crucibulum laeve</name>
    <dbReference type="NCBI Taxonomy" id="68775"/>
    <lineage>
        <taxon>Eukaryota</taxon>
        <taxon>Fungi</taxon>
        <taxon>Dikarya</taxon>
        <taxon>Basidiomycota</taxon>
        <taxon>Agaricomycotina</taxon>
        <taxon>Agaricomycetes</taxon>
        <taxon>Agaricomycetidae</taxon>
        <taxon>Agaricales</taxon>
        <taxon>Agaricineae</taxon>
        <taxon>Nidulariaceae</taxon>
        <taxon>Crucibulum</taxon>
    </lineage>
</organism>
<dbReference type="InterPro" id="IPR000511">
    <property type="entry name" value="Holocyt_c/c1_synthase"/>
</dbReference>
<dbReference type="GO" id="GO:0046872">
    <property type="term" value="F:metal ion binding"/>
    <property type="evidence" value="ECO:0007669"/>
    <property type="project" value="UniProtKB-KW"/>
</dbReference>
<dbReference type="Proteomes" id="UP000308652">
    <property type="component" value="Unassembled WGS sequence"/>
</dbReference>
<dbReference type="Pfam" id="PF01265">
    <property type="entry name" value="Cyto_heme_lyase"/>
    <property type="match status" value="1"/>
</dbReference>
<evidence type="ECO:0000256" key="3">
    <source>
        <dbReference type="ARBA" id="ARBA00022617"/>
    </source>
</evidence>
<evidence type="ECO:0000256" key="4">
    <source>
        <dbReference type="ARBA" id="ARBA00022723"/>
    </source>
</evidence>
<dbReference type="PROSITE" id="PS00822">
    <property type="entry name" value="CYTO_HEME_LYASE_2"/>
    <property type="match status" value="1"/>
</dbReference>
<keyword evidence="12" id="KW-1185">Reference proteome</keyword>
<dbReference type="GO" id="GO:0004408">
    <property type="term" value="F:holocytochrome-c synthase activity"/>
    <property type="evidence" value="ECO:0007669"/>
    <property type="project" value="UniProtKB-EC"/>
</dbReference>
<proteinExistence type="inferred from homology"/>
<comment type="catalytic activity">
    <reaction evidence="10">
        <text>holo-[cytochrome c] = apo-[cytochrome c] + heme b</text>
        <dbReference type="Rhea" id="RHEA:22648"/>
        <dbReference type="Rhea" id="RHEA-COMP:10725"/>
        <dbReference type="Rhea" id="RHEA-COMP:10726"/>
        <dbReference type="ChEBI" id="CHEBI:29950"/>
        <dbReference type="ChEBI" id="CHEBI:60344"/>
        <dbReference type="ChEBI" id="CHEBI:83739"/>
        <dbReference type="EC" id="4.4.1.17"/>
    </reaction>
</comment>
<keyword evidence="5 10" id="KW-0999">Mitochondrion inner membrane</keyword>
<feature type="non-terminal residue" evidence="11">
    <location>
        <position position="200"/>
    </location>
</feature>
<evidence type="ECO:0000256" key="10">
    <source>
        <dbReference type="RuleBase" id="RU363130"/>
    </source>
</evidence>
<keyword evidence="3 10" id="KW-0349">Heme</keyword>